<evidence type="ECO:0000313" key="2">
    <source>
        <dbReference type="EMBL" id="QGQ99117.1"/>
    </source>
</evidence>
<keyword evidence="3" id="KW-1185">Reference proteome</keyword>
<organism evidence="2 3">
    <name type="scientific">Paenibacillus psychroresistens</name>
    <dbReference type="NCBI Taxonomy" id="1778678"/>
    <lineage>
        <taxon>Bacteria</taxon>
        <taxon>Bacillati</taxon>
        <taxon>Bacillota</taxon>
        <taxon>Bacilli</taxon>
        <taxon>Bacillales</taxon>
        <taxon>Paenibacillaceae</taxon>
        <taxon>Paenibacillus</taxon>
    </lineage>
</organism>
<gene>
    <name evidence="2" type="ORF">EHS13_31680</name>
</gene>
<name>A0A6B8RT85_9BACL</name>
<proteinExistence type="predicted"/>
<dbReference type="Pfam" id="PF11575">
    <property type="entry name" value="FhuF_C"/>
    <property type="match status" value="1"/>
</dbReference>
<dbReference type="KEGG" id="ppsc:EHS13_31680"/>
<accession>A0A6B8RT85</accession>
<dbReference type="InterPro" id="IPR024726">
    <property type="entry name" value="FhuF_C"/>
</dbReference>
<protein>
    <recommendedName>
        <fullName evidence="1">Ferric siderophore reductase C-terminal domain-containing protein</fullName>
    </recommendedName>
</protein>
<feature type="domain" description="Ferric siderophore reductase C-terminal" evidence="1">
    <location>
        <begin position="227"/>
        <end position="249"/>
    </location>
</feature>
<dbReference type="Proteomes" id="UP000426246">
    <property type="component" value="Chromosome"/>
</dbReference>
<dbReference type="EMBL" id="CP034235">
    <property type="protein sequence ID" value="QGQ99117.1"/>
    <property type="molecule type" value="Genomic_DNA"/>
</dbReference>
<dbReference type="GO" id="GO:0051537">
    <property type="term" value="F:2 iron, 2 sulfur cluster binding"/>
    <property type="evidence" value="ECO:0007669"/>
    <property type="project" value="InterPro"/>
</dbReference>
<evidence type="ECO:0000259" key="1">
    <source>
        <dbReference type="Pfam" id="PF11575"/>
    </source>
</evidence>
<evidence type="ECO:0000313" key="3">
    <source>
        <dbReference type="Proteomes" id="UP000426246"/>
    </source>
</evidence>
<sequence length="258" mass="29697">MFKPQEMDQLVKDYRLTLEPSLERRFSISAIDLLDKDKCLDYLDKVSSIFEASTEAATASLFAKRYSFLTIASSLYAMSSFSKGMDYSIGNCHIESIYKGQAWLPKVRLSNMQVSQPDEGNRNEWRDQVIRSIFAENIDKAWRSISKSAHISKAILWENTAIYVYWLYENTFREGASDDQLLRIQNDFEYLINDAPAHLFGEKTNPLAKFNTPKQVTLASAEPIRIRKTCCYYYQASDEPEDYCPTCPKIKHEPVSIG</sequence>
<dbReference type="OrthoDB" id="5870636at2"/>
<dbReference type="RefSeq" id="WP_155704225.1">
    <property type="nucleotide sequence ID" value="NZ_CP034235.1"/>
</dbReference>
<dbReference type="AlphaFoldDB" id="A0A6B8RT85"/>
<reference evidence="3" key="1">
    <citation type="submission" date="2018-11" db="EMBL/GenBank/DDBJ databases">
        <title>Complete genome sequence of Paenibacillus sp. ML311-T8.</title>
        <authorList>
            <person name="Nam Y.-D."/>
            <person name="Kang J."/>
            <person name="Chung W.-H."/>
            <person name="Park Y.S."/>
        </authorList>
    </citation>
    <scope>NUCLEOTIDE SEQUENCE [LARGE SCALE GENOMIC DNA]</scope>
    <source>
        <strain evidence="3">ML311-T8</strain>
    </source>
</reference>